<evidence type="ECO:0000256" key="8">
    <source>
        <dbReference type="HAMAP-Rule" id="MF_00193"/>
    </source>
</evidence>
<keyword evidence="3 8" id="KW-0479">Metal-binding</keyword>
<keyword evidence="2 8" id="KW-0436">Ligase</keyword>
<dbReference type="Proteomes" id="UP000316905">
    <property type="component" value="Unassembled WGS sequence"/>
</dbReference>
<evidence type="ECO:0000256" key="6">
    <source>
        <dbReference type="ARBA" id="ARBA00022842"/>
    </source>
</evidence>
<evidence type="ECO:0000256" key="7">
    <source>
        <dbReference type="ARBA" id="ARBA00023027"/>
    </source>
</evidence>
<evidence type="ECO:0000256" key="2">
    <source>
        <dbReference type="ARBA" id="ARBA00022598"/>
    </source>
</evidence>
<name>A0A562Q2P1_9PSED</name>
<dbReference type="HAMAP" id="MF_00193">
    <property type="entry name" value="NadE_ammonia_dep"/>
    <property type="match status" value="1"/>
</dbReference>
<proteinExistence type="inferred from homology"/>
<reference evidence="12 13" key="1">
    <citation type="journal article" date="2015" name="Stand. Genomic Sci.">
        <title>Genomic Encyclopedia of Bacterial and Archaeal Type Strains, Phase III: the genomes of soil and plant-associated and newly described type strains.</title>
        <authorList>
            <person name="Whitman W.B."/>
            <person name="Woyke T."/>
            <person name="Klenk H.P."/>
            <person name="Zhou Y."/>
            <person name="Lilburn T.G."/>
            <person name="Beck B.J."/>
            <person name="De Vos P."/>
            <person name="Vandamme P."/>
            <person name="Eisen J.A."/>
            <person name="Garrity G."/>
            <person name="Hugenholtz P."/>
            <person name="Kyrpides N.C."/>
        </authorList>
    </citation>
    <scope>NUCLEOTIDE SEQUENCE [LARGE SCALE GENOMIC DNA]</scope>
    <source>
        <strain evidence="12 13">CGMCC 1.6858</strain>
    </source>
</reference>
<keyword evidence="6 8" id="KW-0460">Magnesium</keyword>
<evidence type="ECO:0000256" key="5">
    <source>
        <dbReference type="ARBA" id="ARBA00022840"/>
    </source>
</evidence>
<accession>A0A562Q2P1</accession>
<organism evidence="12 13">
    <name type="scientific">Pseudomonas duriflava</name>
    <dbReference type="NCBI Taxonomy" id="459528"/>
    <lineage>
        <taxon>Bacteria</taxon>
        <taxon>Pseudomonadati</taxon>
        <taxon>Pseudomonadota</taxon>
        <taxon>Gammaproteobacteria</taxon>
        <taxon>Pseudomonadales</taxon>
        <taxon>Pseudomonadaceae</taxon>
        <taxon>Pseudomonas</taxon>
    </lineage>
</organism>
<dbReference type="NCBIfam" id="TIGR00552">
    <property type="entry name" value="nadE"/>
    <property type="match status" value="1"/>
</dbReference>
<evidence type="ECO:0000256" key="1">
    <source>
        <dbReference type="ARBA" id="ARBA00005859"/>
    </source>
</evidence>
<dbReference type="RefSeq" id="WP_145144457.1">
    <property type="nucleotide sequence ID" value="NZ_VLKY01000013.1"/>
</dbReference>
<dbReference type="GO" id="GO:0005524">
    <property type="term" value="F:ATP binding"/>
    <property type="evidence" value="ECO:0007669"/>
    <property type="project" value="UniProtKB-UniRule"/>
</dbReference>
<feature type="binding site" evidence="8">
    <location>
        <position position="187"/>
    </location>
    <ligand>
        <name>deamido-NAD(+)</name>
        <dbReference type="ChEBI" id="CHEBI:58437"/>
        <note>ligand shared between two neighboring subunits</note>
    </ligand>
</feature>
<dbReference type="EMBL" id="VLKY01000013">
    <property type="protein sequence ID" value="TWI50937.1"/>
    <property type="molecule type" value="Genomic_DNA"/>
</dbReference>
<gene>
    <name evidence="8" type="primary">nadE</name>
    <name evidence="12" type="ORF">IQ22_03636</name>
</gene>
<dbReference type="OrthoDB" id="3266517at2"/>
<feature type="binding site" description="in other chain" evidence="8">
    <location>
        <begin position="267"/>
        <end position="268"/>
    </location>
    <ligand>
        <name>deamido-NAD(+)</name>
        <dbReference type="ChEBI" id="CHEBI:58437"/>
        <note>ligand shared between two neighboring subunits</note>
    </ligand>
</feature>
<comment type="subunit">
    <text evidence="8">Homodimer.</text>
</comment>
<dbReference type="SUPFAM" id="SSF52402">
    <property type="entry name" value="Adenine nucleotide alpha hydrolases-like"/>
    <property type="match status" value="1"/>
</dbReference>
<dbReference type="UniPathway" id="UPA00253">
    <property type="reaction ID" value="UER00333"/>
</dbReference>
<dbReference type="AlphaFoldDB" id="A0A562Q2P1"/>
<evidence type="ECO:0000256" key="3">
    <source>
        <dbReference type="ARBA" id="ARBA00022723"/>
    </source>
</evidence>
<keyword evidence="4 8" id="KW-0547">Nucleotide-binding</keyword>
<dbReference type="GO" id="GO:0009435">
    <property type="term" value="P:NAD+ biosynthetic process"/>
    <property type="evidence" value="ECO:0007669"/>
    <property type="project" value="UniProtKB-UniRule"/>
</dbReference>
<comment type="pathway">
    <text evidence="8">Cofactor biosynthesis; NAD(+) biosynthesis; NAD(+) from deamido-NAD(+) (ammonia route): step 1/1.</text>
</comment>
<feature type="binding site" evidence="8">
    <location>
        <position position="218"/>
    </location>
    <ligand>
        <name>ATP</name>
        <dbReference type="ChEBI" id="CHEBI:30616"/>
    </ligand>
</feature>
<feature type="binding site" description="in other chain" evidence="8">
    <location>
        <position position="180"/>
    </location>
    <ligand>
        <name>deamido-NAD(+)</name>
        <dbReference type="ChEBI" id="CHEBI:58437"/>
        <note>ligand shared between two neighboring subunits</note>
    </ligand>
</feature>
<dbReference type="PANTHER" id="PTHR23090:SF7">
    <property type="entry name" value="NH(3)-DEPENDENT NAD(+) SYNTHETASE"/>
    <property type="match status" value="1"/>
</dbReference>
<comment type="function">
    <text evidence="8">Catalyzes the ATP-dependent amidation of deamido-NAD to form NAD. Uses ammonia as a nitrogen source.</text>
</comment>
<dbReference type="Pfam" id="PF02540">
    <property type="entry name" value="NAD_synthase"/>
    <property type="match status" value="1"/>
</dbReference>
<feature type="binding site" evidence="8">
    <location>
        <position position="56"/>
    </location>
    <ligand>
        <name>Mg(2+)</name>
        <dbReference type="ChEBI" id="CHEBI:18420"/>
    </ligand>
</feature>
<feature type="binding site" description="in other chain" evidence="8">
    <location>
        <position position="147"/>
    </location>
    <ligand>
        <name>deamido-NAD(+)</name>
        <dbReference type="ChEBI" id="CHEBI:58437"/>
        <note>ligand shared between two neighboring subunits</note>
    </ligand>
</feature>
<feature type="binding site" evidence="8">
    <location>
        <begin position="50"/>
        <end position="57"/>
    </location>
    <ligand>
        <name>ATP</name>
        <dbReference type="ChEBI" id="CHEBI:30616"/>
    </ligand>
</feature>
<sequence>MSDHYESIQREIIQALEIPAEFDAEQEAALRIQFLKNYLMQSGMESYVLGISGGVDSSTAGRLAQLAVEEARKEGYNAQFFAMRLPYGVQRDEEDAQRALEFIKPDKVLTVNIKPATDGMLEGLKGAEMAFRDEAHQDFVMGNVKARQRMIAQYAVAGAHKGLVIGTDHGAEALMGFYTKFGDGACDLTPLHGLNKRRVRMVCEYLGAPDNLVHKVPTADLESLSPGKPDEEAFGISYAEIDDFLEGKKISDHAIEVILKYYNGSHHKRALPVTPYTPLPQS</sequence>
<evidence type="ECO:0000313" key="12">
    <source>
        <dbReference type="EMBL" id="TWI50937.1"/>
    </source>
</evidence>
<dbReference type="InterPro" id="IPR014729">
    <property type="entry name" value="Rossmann-like_a/b/a_fold"/>
</dbReference>
<evidence type="ECO:0000256" key="9">
    <source>
        <dbReference type="RuleBase" id="RU003811"/>
    </source>
</evidence>
<feature type="binding site" evidence="8">
    <location>
        <position position="196"/>
    </location>
    <ligand>
        <name>ATP</name>
        <dbReference type="ChEBI" id="CHEBI:30616"/>
    </ligand>
</feature>
<dbReference type="NCBIfam" id="NF001979">
    <property type="entry name" value="PRK00768.1"/>
    <property type="match status" value="1"/>
</dbReference>
<comment type="similarity">
    <text evidence="1 8 9">Belongs to the NAD synthetase family.</text>
</comment>
<keyword evidence="5 8" id="KW-0067">ATP-binding</keyword>
<dbReference type="GO" id="GO:0003952">
    <property type="term" value="F:NAD+ synthase (glutamine-hydrolyzing) activity"/>
    <property type="evidence" value="ECO:0007669"/>
    <property type="project" value="InterPro"/>
</dbReference>
<dbReference type="GO" id="GO:0005737">
    <property type="term" value="C:cytoplasm"/>
    <property type="evidence" value="ECO:0007669"/>
    <property type="project" value="InterPro"/>
</dbReference>
<feature type="domain" description="NAD/GMP synthase" evidence="11">
    <location>
        <begin position="32"/>
        <end position="272"/>
    </location>
</feature>
<dbReference type="EC" id="6.3.1.5" evidence="8 10"/>
<dbReference type="Gene3D" id="3.40.50.620">
    <property type="entry name" value="HUPs"/>
    <property type="match status" value="1"/>
</dbReference>
<evidence type="ECO:0000256" key="10">
    <source>
        <dbReference type="RuleBase" id="RU003812"/>
    </source>
</evidence>
<keyword evidence="7 8" id="KW-0520">NAD</keyword>
<protein>
    <recommendedName>
        <fullName evidence="8 10">NH(3)-dependent NAD(+) synthetase</fullName>
        <ecNumber evidence="8 10">6.3.1.5</ecNumber>
    </recommendedName>
</protein>
<feature type="binding site" evidence="8">
    <location>
        <position position="172"/>
    </location>
    <ligand>
        <name>Mg(2+)</name>
        <dbReference type="ChEBI" id="CHEBI:18420"/>
    </ligand>
</feature>
<evidence type="ECO:0000313" key="13">
    <source>
        <dbReference type="Proteomes" id="UP000316905"/>
    </source>
</evidence>
<comment type="catalytic activity">
    <reaction evidence="8 10">
        <text>deamido-NAD(+) + NH4(+) + ATP = AMP + diphosphate + NAD(+) + H(+)</text>
        <dbReference type="Rhea" id="RHEA:21188"/>
        <dbReference type="ChEBI" id="CHEBI:15378"/>
        <dbReference type="ChEBI" id="CHEBI:28938"/>
        <dbReference type="ChEBI" id="CHEBI:30616"/>
        <dbReference type="ChEBI" id="CHEBI:33019"/>
        <dbReference type="ChEBI" id="CHEBI:57540"/>
        <dbReference type="ChEBI" id="CHEBI:58437"/>
        <dbReference type="ChEBI" id="CHEBI:456215"/>
        <dbReference type="EC" id="6.3.1.5"/>
    </reaction>
</comment>
<dbReference type="GO" id="GO:0008795">
    <property type="term" value="F:NAD+ synthase activity"/>
    <property type="evidence" value="ECO:0007669"/>
    <property type="project" value="UniProtKB-UniRule"/>
</dbReference>
<comment type="caution">
    <text evidence="12">The sequence shown here is derived from an EMBL/GenBank/DDBJ whole genome shotgun (WGS) entry which is preliminary data.</text>
</comment>
<dbReference type="InterPro" id="IPR003694">
    <property type="entry name" value="NAD_synthase"/>
</dbReference>
<feature type="binding site" evidence="8">
    <location>
        <position position="167"/>
    </location>
    <ligand>
        <name>ATP</name>
        <dbReference type="ChEBI" id="CHEBI:30616"/>
    </ligand>
</feature>
<dbReference type="PANTHER" id="PTHR23090">
    <property type="entry name" value="NH 3 /GLUTAMINE-DEPENDENT NAD + SYNTHETASE"/>
    <property type="match status" value="1"/>
</dbReference>
<keyword evidence="13" id="KW-1185">Reference proteome</keyword>
<dbReference type="InterPro" id="IPR022926">
    <property type="entry name" value="NH(3)-dep_NAD(+)_synth"/>
</dbReference>
<dbReference type="InterPro" id="IPR022310">
    <property type="entry name" value="NAD/GMP_synthase"/>
</dbReference>
<dbReference type="GO" id="GO:0046872">
    <property type="term" value="F:metal ion binding"/>
    <property type="evidence" value="ECO:0007669"/>
    <property type="project" value="UniProtKB-KW"/>
</dbReference>
<evidence type="ECO:0000256" key="4">
    <source>
        <dbReference type="ARBA" id="ARBA00022741"/>
    </source>
</evidence>
<dbReference type="GO" id="GO:0004359">
    <property type="term" value="F:glutaminase activity"/>
    <property type="evidence" value="ECO:0007669"/>
    <property type="project" value="InterPro"/>
</dbReference>
<dbReference type="CDD" id="cd00553">
    <property type="entry name" value="NAD_synthase"/>
    <property type="match status" value="1"/>
</dbReference>
<evidence type="ECO:0000259" key="11">
    <source>
        <dbReference type="Pfam" id="PF02540"/>
    </source>
</evidence>